<organism evidence="2 3">
    <name type="scientific">Pseudodesulfovibrio nedwellii</name>
    <dbReference type="NCBI Taxonomy" id="2973072"/>
    <lineage>
        <taxon>Bacteria</taxon>
        <taxon>Pseudomonadati</taxon>
        <taxon>Thermodesulfobacteriota</taxon>
        <taxon>Desulfovibrionia</taxon>
        <taxon>Desulfovibrionales</taxon>
        <taxon>Desulfovibrionaceae</taxon>
    </lineage>
</organism>
<dbReference type="InterPro" id="IPR050289">
    <property type="entry name" value="TorD/DmsD_chaperones"/>
</dbReference>
<keyword evidence="1" id="KW-0143">Chaperone</keyword>
<dbReference type="RefSeq" id="WP_281761673.1">
    <property type="nucleotide sequence ID" value="NZ_AP026709.1"/>
</dbReference>
<dbReference type="Gene3D" id="1.10.3480.10">
    <property type="entry name" value="TorD-like"/>
    <property type="match status" value="1"/>
</dbReference>
<gene>
    <name evidence="2" type="primary">torD</name>
    <name evidence="2" type="ORF">SYK_01000</name>
</gene>
<dbReference type="EMBL" id="AP026709">
    <property type="protein sequence ID" value="BDQ35740.1"/>
    <property type="molecule type" value="Genomic_DNA"/>
</dbReference>
<dbReference type="SUPFAM" id="SSF89155">
    <property type="entry name" value="TorD-like"/>
    <property type="match status" value="1"/>
</dbReference>
<evidence type="ECO:0000313" key="2">
    <source>
        <dbReference type="EMBL" id="BDQ35740.1"/>
    </source>
</evidence>
<keyword evidence="3" id="KW-1185">Reference proteome</keyword>
<evidence type="ECO:0000313" key="3">
    <source>
        <dbReference type="Proteomes" id="UP001317742"/>
    </source>
</evidence>
<dbReference type="PANTHER" id="PTHR34227">
    <property type="entry name" value="CHAPERONE PROTEIN YCDY"/>
    <property type="match status" value="1"/>
</dbReference>
<dbReference type="Pfam" id="PF02613">
    <property type="entry name" value="Nitrate_red_del"/>
    <property type="match status" value="1"/>
</dbReference>
<sequence length="220" mass="24425">MLKEEKNTMINRPLILTWIATLFARELTLDDVESYRNGKGRVLLDTIAGEIPEAVELERMRSILQGPGTYEDTVLDLAGAFSWLFHGVGGPKAAPTHWHDWSEESDGSQMNCIDTCAELMSRCGLGPALESDESADHVSVQLEFLGYLEARSASDPDGPWNEYRDQLVRDQINAWLPYFLTACERNDRNGFYAALASFTRRILSDSLTGSANSTHAAHAA</sequence>
<dbReference type="PANTHER" id="PTHR34227:SF11">
    <property type="entry name" value="CHAPERONE PROTEIN TORD"/>
    <property type="match status" value="1"/>
</dbReference>
<dbReference type="InterPro" id="IPR020945">
    <property type="entry name" value="DMSO/NO3_reduct_chaperone"/>
</dbReference>
<proteinExistence type="predicted"/>
<protein>
    <submittedName>
        <fullName evidence="2">Chaperone protein TorD</fullName>
    </submittedName>
</protein>
<evidence type="ECO:0000256" key="1">
    <source>
        <dbReference type="ARBA" id="ARBA00023186"/>
    </source>
</evidence>
<name>A0ABN6S211_9BACT</name>
<reference evidence="2 3" key="1">
    <citation type="submission" date="2022-08" db="EMBL/GenBank/DDBJ databases">
        <title>Genome Sequence of the sulphate-reducing bacterium, Pseudodesulfovibrio sp. SYK.</title>
        <authorList>
            <person name="Kondo R."/>
            <person name="Kataoka T."/>
        </authorList>
    </citation>
    <scope>NUCLEOTIDE SEQUENCE [LARGE SCALE GENOMIC DNA]</scope>
    <source>
        <strain evidence="2 3">SYK</strain>
    </source>
</reference>
<dbReference type="InterPro" id="IPR036411">
    <property type="entry name" value="TorD-like_sf"/>
</dbReference>
<dbReference type="Proteomes" id="UP001317742">
    <property type="component" value="Chromosome"/>
</dbReference>
<accession>A0ABN6S211</accession>